<dbReference type="RefSeq" id="XP_015262016.1">
    <property type="nucleotide sequence ID" value="XM_015406530.1"/>
</dbReference>
<evidence type="ECO:0000259" key="6">
    <source>
        <dbReference type="Pfam" id="PF13472"/>
    </source>
</evidence>
<feature type="non-terminal residue" evidence="8">
    <location>
        <position position="1"/>
    </location>
</feature>
<evidence type="ECO:0000256" key="5">
    <source>
        <dbReference type="ARBA" id="ARBA00048078"/>
    </source>
</evidence>
<dbReference type="InterPro" id="IPR013762">
    <property type="entry name" value="Integrase-like_cat_sf"/>
</dbReference>
<feature type="domain" description="SGNH hydrolase-type esterase" evidence="6">
    <location>
        <begin position="89"/>
        <end position="250"/>
    </location>
</feature>
<dbReference type="CDD" id="cd00229">
    <property type="entry name" value="SGNH_hydrolase"/>
    <property type="match status" value="1"/>
</dbReference>
<evidence type="ECO:0000256" key="2">
    <source>
        <dbReference type="ARBA" id="ARBA00023172"/>
    </source>
</evidence>
<dbReference type="Pfam" id="PF13472">
    <property type="entry name" value="Lipase_GDSL_2"/>
    <property type="match status" value="1"/>
</dbReference>
<dbReference type="Gene3D" id="1.10.443.10">
    <property type="entry name" value="Intergrase catalytic core"/>
    <property type="match status" value="1"/>
</dbReference>
<comment type="catalytic activity">
    <reaction evidence="3">
        <text>1-O-hexadecyl-2-acetyl-sn-glycero-3-phosphocholine + H2O = 1-O-hexadecyl-sn-glycero-3-phosphocholine + acetate + H(+)</text>
        <dbReference type="Rhea" id="RHEA:40479"/>
        <dbReference type="ChEBI" id="CHEBI:15377"/>
        <dbReference type="ChEBI" id="CHEBI:15378"/>
        <dbReference type="ChEBI" id="CHEBI:30089"/>
        <dbReference type="ChEBI" id="CHEBI:44811"/>
        <dbReference type="ChEBI" id="CHEBI:64496"/>
    </reaction>
    <physiologicalReaction direction="left-to-right" evidence="3">
        <dbReference type="Rhea" id="RHEA:40480"/>
    </physiologicalReaction>
</comment>
<dbReference type="PANTHER" id="PTHR34605">
    <property type="entry name" value="PHAGE_INTEGRASE DOMAIN-CONTAINING PROTEIN"/>
    <property type="match status" value="1"/>
</dbReference>
<evidence type="ECO:0000256" key="4">
    <source>
        <dbReference type="ARBA" id="ARBA00035804"/>
    </source>
</evidence>
<dbReference type="InterPro" id="IPR011010">
    <property type="entry name" value="DNA_brk_join_enz"/>
</dbReference>
<evidence type="ECO:0000256" key="3">
    <source>
        <dbReference type="ARBA" id="ARBA00023721"/>
    </source>
</evidence>
<keyword evidence="7" id="KW-1185">Reference proteome</keyword>
<name>A0ABM1JKM9_GEKJA</name>
<dbReference type="InterPro" id="IPR052925">
    <property type="entry name" value="Phage_Integrase-like_Recomb"/>
</dbReference>
<organism evidence="7 8">
    <name type="scientific">Gekko japonicus</name>
    <name type="common">Schlegel's Japanese gecko</name>
    <dbReference type="NCBI Taxonomy" id="146911"/>
    <lineage>
        <taxon>Eukaryota</taxon>
        <taxon>Metazoa</taxon>
        <taxon>Chordata</taxon>
        <taxon>Craniata</taxon>
        <taxon>Vertebrata</taxon>
        <taxon>Euteleostomi</taxon>
        <taxon>Lepidosauria</taxon>
        <taxon>Squamata</taxon>
        <taxon>Bifurcata</taxon>
        <taxon>Gekkota</taxon>
        <taxon>Gekkonidae</taxon>
        <taxon>Gekkoninae</taxon>
        <taxon>Gekko</taxon>
    </lineage>
</organism>
<evidence type="ECO:0000313" key="7">
    <source>
        <dbReference type="Proteomes" id="UP000694871"/>
    </source>
</evidence>
<dbReference type="SUPFAM" id="SSF52266">
    <property type="entry name" value="SGNH hydrolase"/>
    <property type="match status" value="1"/>
</dbReference>
<sequence length="272" mass="29991">RPHFQIGGEGAGYKFGRHEDGSPLTKHQFWTVTTRALAKLGLSGVRFGTHSFRIGAASTAAALGYSPPDIQRLGFLVIAERKRVLICGHSFVFWAAHRASGTALGSQLGLSQWATIEWQGRHGLLWEGLLPLLFQGPPRMPPDVLVVHLGGNDLGFLNKPLARQVIDDLQVIKERWPGVSIIWSAMIPRKVWLDVLNPKRNNRALRNINKNIKNFLDTGLGRFLPHPCIKPHCMEVFGPDGVHLSEQGNDIFLEDIRQGLQEALGLSVGASA</sequence>
<reference evidence="8" key="1">
    <citation type="submission" date="2025-08" db="UniProtKB">
        <authorList>
            <consortium name="RefSeq"/>
        </authorList>
    </citation>
    <scope>IDENTIFICATION</scope>
</reference>
<evidence type="ECO:0000313" key="8">
    <source>
        <dbReference type="RefSeq" id="XP_015262016.1"/>
    </source>
</evidence>
<dbReference type="Proteomes" id="UP000694871">
    <property type="component" value="Unplaced"/>
</dbReference>
<protein>
    <recommendedName>
        <fullName evidence="1">1-alkyl-2-acetylglycerophosphocholine esterase</fullName>
        <ecNumber evidence="1">3.1.1.47</ecNumber>
    </recommendedName>
</protein>
<dbReference type="InterPro" id="IPR013830">
    <property type="entry name" value="SGNH_hydro"/>
</dbReference>
<accession>A0ABM1JKM9</accession>
<evidence type="ECO:0000256" key="1">
    <source>
        <dbReference type="ARBA" id="ARBA00013201"/>
    </source>
</evidence>
<proteinExistence type="predicted"/>
<dbReference type="Gene3D" id="3.40.50.1110">
    <property type="entry name" value="SGNH hydrolase"/>
    <property type="match status" value="1"/>
</dbReference>
<gene>
    <name evidence="8" type="primary">LOC107106395</name>
</gene>
<comment type="catalytic activity">
    <reaction evidence="5">
        <text>a 1-O-alkyl-2-acetyl-sn-glycero-3-phosphocholine + H2O = a 1-O-alkyl-sn-glycero-3-phosphocholine + acetate + H(+)</text>
        <dbReference type="Rhea" id="RHEA:17777"/>
        <dbReference type="ChEBI" id="CHEBI:15377"/>
        <dbReference type="ChEBI" id="CHEBI:15378"/>
        <dbReference type="ChEBI" id="CHEBI:30089"/>
        <dbReference type="ChEBI" id="CHEBI:30909"/>
        <dbReference type="ChEBI" id="CHEBI:36707"/>
        <dbReference type="EC" id="3.1.1.47"/>
    </reaction>
    <physiologicalReaction direction="left-to-right" evidence="5">
        <dbReference type="Rhea" id="RHEA:17778"/>
    </physiologicalReaction>
</comment>
<keyword evidence="2" id="KW-0233">DNA recombination</keyword>
<dbReference type="SUPFAM" id="SSF56349">
    <property type="entry name" value="DNA breaking-rejoining enzymes"/>
    <property type="match status" value="1"/>
</dbReference>
<dbReference type="InterPro" id="IPR036514">
    <property type="entry name" value="SGNH_hydro_sf"/>
</dbReference>
<dbReference type="GeneID" id="107106395"/>
<dbReference type="PANTHER" id="PTHR34605:SF3">
    <property type="entry name" value="P CELL-TYPE AGGLUTINATION PROTEIN MAP4-LIKE-RELATED"/>
    <property type="match status" value="1"/>
</dbReference>
<dbReference type="EC" id="3.1.1.47" evidence="1"/>
<comment type="catalytic activity">
    <reaction evidence="4">
        <text>1-O-hexadecyl-2-acetyl-sn-glycero-3-phosphate + H2O = 1-O-hexadecyl-sn-glycero-3-phosphate + acetate + H(+)</text>
        <dbReference type="Rhea" id="RHEA:41704"/>
        <dbReference type="ChEBI" id="CHEBI:15377"/>
        <dbReference type="ChEBI" id="CHEBI:15378"/>
        <dbReference type="ChEBI" id="CHEBI:30089"/>
        <dbReference type="ChEBI" id="CHEBI:77580"/>
        <dbReference type="ChEBI" id="CHEBI:78385"/>
    </reaction>
    <physiologicalReaction direction="left-to-right" evidence="4">
        <dbReference type="Rhea" id="RHEA:41705"/>
    </physiologicalReaction>
</comment>